<name>A0ACC0PZG1_RHOML</name>
<sequence length="96" mass="10744">MSDVTIELDSSEVVNFCNERPPPKHSQQHIVEETRRIAARTNSTITYIYRLPNQTTDCLARLGSQQDEDLIVLSSIPFAAREFALAAAMSVGHLRT</sequence>
<comment type="caution">
    <text evidence="1">The sequence shown here is derived from an EMBL/GenBank/DDBJ whole genome shotgun (WGS) entry which is preliminary data.</text>
</comment>
<dbReference type="Proteomes" id="UP001062846">
    <property type="component" value="Chromosome 1"/>
</dbReference>
<dbReference type="EMBL" id="CM046388">
    <property type="protein sequence ID" value="KAI8570556.1"/>
    <property type="molecule type" value="Genomic_DNA"/>
</dbReference>
<organism evidence="1 2">
    <name type="scientific">Rhododendron molle</name>
    <name type="common">Chinese azalea</name>
    <name type="synonym">Azalea mollis</name>
    <dbReference type="NCBI Taxonomy" id="49168"/>
    <lineage>
        <taxon>Eukaryota</taxon>
        <taxon>Viridiplantae</taxon>
        <taxon>Streptophyta</taxon>
        <taxon>Embryophyta</taxon>
        <taxon>Tracheophyta</taxon>
        <taxon>Spermatophyta</taxon>
        <taxon>Magnoliopsida</taxon>
        <taxon>eudicotyledons</taxon>
        <taxon>Gunneridae</taxon>
        <taxon>Pentapetalae</taxon>
        <taxon>asterids</taxon>
        <taxon>Ericales</taxon>
        <taxon>Ericaceae</taxon>
        <taxon>Ericoideae</taxon>
        <taxon>Rhodoreae</taxon>
        <taxon>Rhododendron</taxon>
    </lineage>
</organism>
<accession>A0ACC0PZG1</accession>
<proteinExistence type="predicted"/>
<reference evidence="1" key="1">
    <citation type="submission" date="2022-02" db="EMBL/GenBank/DDBJ databases">
        <title>Plant Genome Project.</title>
        <authorList>
            <person name="Zhang R.-G."/>
        </authorList>
    </citation>
    <scope>NUCLEOTIDE SEQUENCE</scope>
    <source>
        <strain evidence="1">AT1</strain>
    </source>
</reference>
<protein>
    <submittedName>
        <fullName evidence="1">Uncharacterized protein</fullName>
    </submittedName>
</protein>
<gene>
    <name evidence="1" type="ORF">RHMOL_Rhmol01G0043800</name>
</gene>
<evidence type="ECO:0000313" key="2">
    <source>
        <dbReference type="Proteomes" id="UP001062846"/>
    </source>
</evidence>
<evidence type="ECO:0000313" key="1">
    <source>
        <dbReference type="EMBL" id="KAI8570556.1"/>
    </source>
</evidence>
<keyword evidence="2" id="KW-1185">Reference proteome</keyword>